<protein>
    <recommendedName>
        <fullName evidence="3">cytochrome-c oxidase</fullName>
        <ecNumber evidence="3">7.1.1.9</ecNumber>
    </recommendedName>
</protein>
<dbReference type="GO" id="GO:0004129">
    <property type="term" value="F:cytochrome-c oxidase activity"/>
    <property type="evidence" value="ECO:0007669"/>
    <property type="project" value="UniProtKB-EC"/>
</dbReference>
<keyword evidence="7" id="KW-1278">Translocase</keyword>
<proteinExistence type="inferred from homology"/>
<keyword evidence="9 12" id="KW-1133">Transmembrane helix</keyword>
<dbReference type="CDD" id="cd13919">
    <property type="entry name" value="CuRO_HCO_II_like_5"/>
    <property type="match status" value="1"/>
</dbReference>
<evidence type="ECO:0000256" key="2">
    <source>
        <dbReference type="ARBA" id="ARBA00007866"/>
    </source>
</evidence>
<evidence type="ECO:0000256" key="3">
    <source>
        <dbReference type="ARBA" id="ARBA00012949"/>
    </source>
</evidence>
<evidence type="ECO:0000256" key="1">
    <source>
        <dbReference type="ARBA" id="ARBA00004141"/>
    </source>
</evidence>
<evidence type="ECO:0000256" key="9">
    <source>
        <dbReference type="ARBA" id="ARBA00022989"/>
    </source>
</evidence>
<evidence type="ECO:0000256" key="10">
    <source>
        <dbReference type="ARBA" id="ARBA00023008"/>
    </source>
</evidence>
<comment type="subcellular location">
    <subcellularLocation>
        <location evidence="1">Membrane</location>
        <topology evidence="1">Multi-pass membrane protein</topology>
    </subcellularLocation>
</comment>
<dbReference type="GO" id="GO:0016020">
    <property type="term" value="C:membrane"/>
    <property type="evidence" value="ECO:0007669"/>
    <property type="project" value="UniProtKB-SubCell"/>
</dbReference>
<evidence type="ECO:0000256" key="12">
    <source>
        <dbReference type="SAM" id="Phobius"/>
    </source>
</evidence>
<dbReference type="AlphaFoldDB" id="A0A1F5YCN2"/>
<evidence type="ECO:0000256" key="4">
    <source>
        <dbReference type="ARBA" id="ARBA00022448"/>
    </source>
</evidence>
<feature type="transmembrane region" description="Helical" evidence="12">
    <location>
        <begin position="56"/>
        <end position="75"/>
    </location>
</feature>
<sequence length="280" mass="32527">MNLRSCRTLGLKVAGLTALVLGPVRALSQEIGGVLDRPLDISRDGHMIDFILDKTILLVSIWFAVVLVALIWFIIRYRQREGHRRGHYFHGQNLPAIILQIAVGLLVFLTIDLQLDRLSMEHLEKTYYRYPPLEEALRVEIMPQQWAWNIRYAGPDDRFNTADDAVTLNDLRVPSGKPAIIQLKAKDVIHSLFLPNVRLKQDAIPGRVTQFWFEPVKTGRFEMVCAEHCGLNHYKMRGDFIVLEPDEFELWLKEAQRLSEIAFDPQDEDALWGWEWEERR</sequence>
<comment type="similarity">
    <text evidence="2">Belongs to the cytochrome c oxidase subunit 2 family.</text>
</comment>
<evidence type="ECO:0000256" key="11">
    <source>
        <dbReference type="ARBA" id="ARBA00023136"/>
    </source>
</evidence>
<dbReference type="PROSITE" id="PS50857">
    <property type="entry name" value="COX2_CUA"/>
    <property type="match status" value="1"/>
</dbReference>
<evidence type="ECO:0000313" key="14">
    <source>
        <dbReference type="EMBL" id="OGF97879.1"/>
    </source>
</evidence>
<dbReference type="Gene3D" id="2.60.40.420">
    <property type="entry name" value="Cupredoxins - blue copper proteins"/>
    <property type="match status" value="1"/>
</dbReference>
<name>A0A1F5YCN2_9BACT</name>
<evidence type="ECO:0000256" key="5">
    <source>
        <dbReference type="ARBA" id="ARBA00022692"/>
    </source>
</evidence>
<evidence type="ECO:0000256" key="6">
    <source>
        <dbReference type="ARBA" id="ARBA00022723"/>
    </source>
</evidence>
<keyword evidence="4" id="KW-0813">Transport</keyword>
<dbReference type="InterPro" id="IPR036257">
    <property type="entry name" value="Cyt_c_oxidase_su2_TM_sf"/>
</dbReference>
<evidence type="ECO:0000256" key="8">
    <source>
        <dbReference type="ARBA" id="ARBA00022982"/>
    </source>
</evidence>
<dbReference type="PANTHER" id="PTHR22888">
    <property type="entry name" value="CYTOCHROME C OXIDASE, SUBUNIT II"/>
    <property type="match status" value="1"/>
</dbReference>
<dbReference type="InterPro" id="IPR001505">
    <property type="entry name" value="Copper_CuA"/>
</dbReference>
<keyword evidence="5 12" id="KW-0812">Transmembrane</keyword>
<accession>A0A1F5YCN2</accession>
<dbReference type="Pfam" id="PF00116">
    <property type="entry name" value="COX2"/>
    <property type="match status" value="1"/>
</dbReference>
<dbReference type="Gene3D" id="1.10.287.90">
    <property type="match status" value="1"/>
</dbReference>
<dbReference type="GO" id="GO:0042773">
    <property type="term" value="P:ATP synthesis coupled electron transport"/>
    <property type="evidence" value="ECO:0007669"/>
    <property type="project" value="TreeGrafter"/>
</dbReference>
<dbReference type="PANTHER" id="PTHR22888:SF9">
    <property type="entry name" value="CYTOCHROME C OXIDASE SUBUNIT 2"/>
    <property type="match status" value="1"/>
</dbReference>
<evidence type="ECO:0000313" key="15">
    <source>
        <dbReference type="Proteomes" id="UP000179034"/>
    </source>
</evidence>
<feature type="transmembrane region" description="Helical" evidence="12">
    <location>
        <begin position="96"/>
        <end position="115"/>
    </location>
</feature>
<dbReference type="SUPFAM" id="SSF49503">
    <property type="entry name" value="Cupredoxins"/>
    <property type="match status" value="1"/>
</dbReference>
<dbReference type="EMBL" id="MFIW01000041">
    <property type="protein sequence ID" value="OGF97879.1"/>
    <property type="molecule type" value="Genomic_DNA"/>
</dbReference>
<dbReference type="EC" id="7.1.1.9" evidence="3"/>
<keyword evidence="8" id="KW-0249">Electron transport</keyword>
<organism evidence="14 15">
    <name type="scientific">Candidatus Glassbacteria bacterium RBG_16_58_8</name>
    <dbReference type="NCBI Taxonomy" id="1817866"/>
    <lineage>
        <taxon>Bacteria</taxon>
        <taxon>Candidatus Glassiibacteriota</taxon>
    </lineage>
</organism>
<feature type="domain" description="Cytochrome oxidase subunit II copper A binding" evidence="13">
    <location>
        <begin position="134"/>
        <end position="254"/>
    </location>
</feature>
<dbReference type="InterPro" id="IPR002429">
    <property type="entry name" value="CcO_II-like_C"/>
</dbReference>
<dbReference type="PROSITE" id="PS00078">
    <property type="entry name" value="COX2"/>
    <property type="match status" value="1"/>
</dbReference>
<evidence type="ECO:0000259" key="13">
    <source>
        <dbReference type="PROSITE" id="PS50857"/>
    </source>
</evidence>
<keyword evidence="11 12" id="KW-0472">Membrane</keyword>
<reference evidence="14 15" key="1">
    <citation type="journal article" date="2016" name="Nat. Commun.">
        <title>Thousands of microbial genomes shed light on interconnected biogeochemical processes in an aquifer system.</title>
        <authorList>
            <person name="Anantharaman K."/>
            <person name="Brown C.T."/>
            <person name="Hug L.A."/>
            <person name="Sharon I."/>
            <person name="Castelle C.J."/>
            <person name="Probst A.J."/>
            <person name="Thomas B.C."/>
            <person name="Singh A."/>
            <person name="Wilkins M.J."/>
            <person name="Karaoz U."/>
            <person name="Brodie E.L."/>
            <person name="Williams K.H."/>
            <person name="Hubbard S.S."/>
            <person name="Banfield J.F."/>
        </authorList>
    </citation>
    <scope>NUCLEOTIDE SEQUENCE [LARGE SCALE GENOMIC DNA]</scope>
</reference>
<dbReference type="GO" id="GO:0005507">
    <property type="term" value="F:copper ion binding"/>
    <property type="evidence" value="ECO:0007669"/>
    <property type="project" value="InterPro"/>
</dbReference>
<dbReference type="InterPro" id="IPR008972">
    <property type="entry name" value="Cupredoxin"/>
</dbReference>
<comment type="caution">
    <text evidence="14">The sequence shown here is derived from an EMBL/GenBank/DDBJ whole genome shotgun (WGS) entry which is preliminary data.</text>
</comment>
<gene>
    <name evidence="14" type="ORF">A2Z06_04295</name>
</gene>
<evidence type="ECO:0000256" key="7">
    <source>
        <dbReference type="ARBA" id="ARBA00022967"/>
    </source>
</evidence>
<dbReference type="InterPro" id="IPR045187">
    <property type="entry name" value="CcO_II"/>
</dbReference>
<keyword evidence="10" id="KW-0186">Copper</keyword>
<dbReference type="Proteomes" id="UP000179034">
    <property type="component" value="Unassembled WGS sequence"/>
</dbReference>
<keyword evidence="6" id="KW-0479">Metal-binding</keyword>